<dbReference type="AlphaFoldDB" id="A0A380S9L0"/>
<dbReference type="GO" id="GO:0009401">
    <property type="term" value="P:phosphoenolpyruvate-dependent sugar phosphotransferase system"/>
    <property type="evidence" value="ECO:0007669"/>
    <property type="project" value="InterPro"/>
</dbReference>
<evidence type="ECO:0000256" key="4">
    <source>
        <dbReference type="ARBA" id="ARBA00022597"/>
    </source>
</evidence>
<feature type="transmembrane region" description="Helical" evidence="8">
    <location>
        <begin position="12"/>
        <end position="33"/>
    </location>
</feature>
<evidence type="ECO:0000256" key="5">
    <source>
        <dbReference type="ARBA" id="ARBA00022692"/>
    </source>
</evidence>
<protein>
    <submittedName>
        <fullName evidence="10">Membrane protein</fullName>
    </submittedName>
    <submittedName>
        <fullName evidence="11">Regulatory protein</fullName>
    </submittedName>
</protein>
<dbReference type="OrthoDB" id="396983at2"/>
<keyword evidence="7 8" id="KW-0472">Membrane</keyword>
<feature type="transmembrane region" description="Helical" evidence="8">
    <location>
        <begin position="175"/>
        <end position="193"/>
    </location>
</feature>
<proteinExistence type="predicted"/>
<dbReference type="EMBL" id="UHDK01000003">
    <property type="protein sequence ID" value="SUQ38554.1"/>
    <property type="molecule type" value="Genomic_DNA"/>
</dbReference>
<evidence type="ECO:0000256" key="6">
    <source>
        <dbReference type="ARBA" id="ARBA00022989"/>
    </source>
</evidence>
<feature type="transmembrane region" description="Helical" evidence="8">
    <location>
        <begin position="79"/>
        <end position="98"/>
    </location>
</feature>
<evidence type="ECO:0000313" key="13">
    <source>
        <dbReference type="Proteomes" id="UP000255277"/>
    </source>
</evidence>
<feature type="transmembrane region" description="Helical" evidence="8">
    <location>
        <begin position="134"/>
        <end position="155"/>
    </location>
</feature>
<feature type="transmembrane region" description="Helical" evidence="8">
    <location>
        <begin position="259"/>
        <end position="280"/>
    </location>
</feature>
<dbReference type="RefSeq" id="WP_119199088.1">
    <property type="nucleotide sequence ID" value="NZ_BKAX01000007.1"/>
</dbReference>
<feature type="transmembrane region" description="Helical" evidence="8">
    <location>
        <begin position="53"/>
        <end position="72"/>
    </location>
</feature>
<dbReference type="InterPro" id="IPR003352">
    <property type="entry name" value="PTS_EIIC"/>
</dbReference>
<organism evidence="11 13">
    <name type="scientific">Staphylococcus gallinarum</name>
    <dbReference type="NCBI Taxonomy" id="1293"/>
    <lineage>
        <taxon>Bacteria</taxon>
        <taxon>Bacillati</taxon>
        <taxon>Bacillota</taxon>
        <taxon>Bacilli</taxon>
        <taxon>Bacillales</taxon>
        <taxon>Staphylococcaceae</taxon>
        <taxon>Staphylococcus</taxon>
    </lineage>
</organism>
<feature type="transmembrane region" description="Helical" evidence="8">
    <location>
        <begin position="309"/>
        <end position="334"/>
    </location>
</feature>
<evidence type="ECO:0000256" key="2">
    <source>
        <dbReference type="ARBA" id="ARBA00022448"/>
    </source>
</evidence>
<feature type="domain" description="Phosphotransferase system EIIC" evidence="9">
    <location>
        <begin position="15"/>
        <end position="347"/>
    </location>
</feature>
<dbReference type="EMBL" id="UHDK01000004">
    <property type="protein sequence ID" value="SUQ38665.1"/>
    <property type="molecule type" value="Genomic_DNA"/>
</dbReference>
<dbReference type="Proteomes" id="UP000255277">
    <property type="component" value="Unassembled WGS sequence"/>
</dbReference>
<evidence type="ECO:0000256" key="7">
    <source>
        <dbReference type="ARBA" id="ARBA00023136"/>
    </source>
</evidence>
<keyword evidence="4" id="KW-0762">Sugar transport</keyword>
<keyword evidence="3" id="KW-1003">Cell membrane</keyword>
<feature type="transmembrane region" description="Helical" evidence="8">
    <location>
        <begin position="110"/>
        <end position="127"/>
    </location>
</feature>
<comment type="subcellular location">
    <subcellularLocation>
        <location evidence="1">Cell membrane</location>
        <topology evidence="1">Multi-pass membrane protein</topology>
    </subcellularLocation>
</comment>
<evidence type="ECO:0000256" key="1">
    <source>
        <dbReference type="ARBA" id="ARBA00004651"/>
    </source>
</evidence>
<name>A0A380S9L0_STAGA</name>
<keyword evidence="14" id="KW-1185">Reference proteome</keyword>
<evidence type="ECO:0000313" key="12">
    <source>
        <dbReference type="EMBL" id="SUQ38665.1"/>
    </source>
</evidence>
<keyword evidence="6 8" id="KW-1133">Transmembrane helix</keyword>
<reference evidence="11 13" key="1">
    <citation type="submission" date="2018-06" db="EMBL/GenBank/DDBJ databases">
        <authorList>
            <consortium name="Pathogen Informatics"/>
            <person name="Doyle S."/>
        </authorList>
    </citation>
    <scope>NUCLEOTIDE SEQUENCE [LARGE SCALE GENOMIC DNA]</scope>
    <source>
        <strain evidence="11 13">NCTC12195</strain>
    </source>
</reference>
<evidence type="ECO:0000313" key="10">
    <source>
        <dbReference type="EMBL" id="GEQ06648.1"/>
    </source>
</evidence>
<gene>
    <name evidence="11" type="ORF">NCTC12195_04930</name>
    <name evidence="12" type="ORF">NCTC12195_05042</name>
    <name evidence="10" type="ORF">SGA02_24760</name>
</gene>
<dbReference type="GO" id="GO:0005886">
    <property type="term" value="C:plasma membrane"/>
    <property type="evidence" value="ECO:0007669"/>
    <property type="project" value="UniProtKB-SubCell"/>
</dbReference>
<feature type="transmembrane region" description="Helical" evidence="8">
    <location>
        <begin position="200"/>
        <end position="217"/>
    </location>
</feature>
<sequence length="357" mass="37724">MEENKKTTPKNFLFNVLNGVALAIVVGLIPNAILGGLFNYLSQSNYIFTKLLFVVQGIQFTIPVITGVLIALQFKLSSIQSVITGTAAFIGSGAAIISEEQWVLTGIGDLINTMITASISILIILIVKDRLGSLNIILLPLIAGALPGLLGLLMLPYTQLITTGLGNIVNSVTNTQPMIMSIIISVLFSVIIISPVSTVAISMAIGISGLAAGSAAIGVTSSAIMLVVGTWKVNKIGVPIAILLGAMKMMMPNMIRYPILLLPVTCTAAISGFFGSLLQIKNDAESAGFGLVGLIGPIKSMNFLEGSSLYNLSAVIAAYIIIPLVSSLIVNLLFSKILNMYNSKIFIFKTNDTMNKK</sequence>
<dbReference type="STRING" id="1293.SH09_12410"/>
<keyword evidence="2" id="KW-0813">Transport</keyword>
<evidence type="ECO:0000259" key="9">
    <source>
        <dbReference type="Pfam" id="PF13303"/>
    </source>
</evidence>
<dbReference type="GO" id="GO:0008982">
    <property type="term" value="F:protein-N(PI)-phosphohistidine-sugar phosphotransferase activity"/>
    <property type="evidence" value="ECO:0007669"/>
    <property type="project" value="InterPro"/>
</dbReference>
<evidence type="ECO:0000313" key="11">
    <source>
        <dbReference type="EMBL" id="SUQ38554.1"/>
    </source>
</evidence>
<accession>A0A380S9L0</accession>
<dbReference type="Proteomes" id="UP000321057">
    <property type="component" value="Unassembled WGS sequence"/>
</dbReference>
<dbReference type="EMBL" id="BKAX01000007">
    <property type="protein sequence ID" value="GEQ06648.1"/>
    <property type="molecule type" value="Genomic_DNA"/>
</dbReference>
<evidence type="ECO:0000256" key="3">
    <source>
        <dbReference type="ARBA" id="ARBA00022475"/>
    </source>
</evidence>
<keyword evidence="5 8" id="KW-0812">Transmembrane</keyword>
<evidence type="ECO:0000256" key="8">
    <source>
        <dbReference type="SAM" id="Phobius"/>
    </source>
</evidence>
<dbReference type="Pfam" id="PF13303">
    <property type="entry name" value="PTS_EIIC_2"/>
    <property type="match status" value="1"/>
</dbReference>
<reference evidence="10 14" key="2">
    <citation type="submission" date="2019-07" db="EMBL/GenBank/DDBJ databases">
        <title>Whole genome shotgun sequence of Staphylococcus gallinarum NBRC 109767.</title>
        <authorList>
            <person name="Hosoyama A."/>
            <person name="Uohara A."/>
            <person name="Ohji S."/>
            <person name="Ichikawa N."/>
        </authorList>
    </citation>
    <scope>NUCLEOTIDE SEQUENCE [LARGE SCALE GENOMIC DNA]</scope>
    <source>
        <strain evidence="10 14">NBRC 109767</strain>
    </source>
</reference>
<evidence type="ECO:0000313" key="14">
    <source>
        <dbReference type="Proteomes" id="UP000321057"/>
    </source>
</evidence>